<evidence type="ECO:0000256" key="3">
    <source>
        <dbReference type="ARBA" id="ARBA00022461"/>
    </source>
</evidence>
<evidence type="ECO:0000256" key="12">
    <source>
        <dbReference type="SAM" id="Phobius"/>
    </source>
</evidence>
<organism evidence="13 14">
    <name type="scientific">Clytia hemisphaerica</name>
    <dbReference type="NCBI Taxonomy" id="252671"/>
    <lineage>
        <taxon>Eukaryota</taxon>
        <taxon>Metazoa</taxon>
        <taxon>Cnidaria</taxon>
        <taxon>Hydrozoa</taxon>
        <taxon>Hydroidolina</taxon>
        <taxon>Leptothecata</taxon>
        <taxon>Obeliida</taxon>
        <taxon>Clytiidae</taxon>
        <taxon>Clytia</taxon>
    </lineage>
</organism>
<evidence type="ECO:0000256" key="11">
    <source>
        <dbReference type="RuleBase" id="RU000679"/>
    </source>
</evidence>
<keyword evidence="3 11" id="KW-0894">Sodium channel</keyword>
<dbReference type="PANTHER" id="PTHR11690">
    <property type="entry name" value="AMILORIDE-SENSITIVE SODIUM CHANNEL-RELATED"/>
    <property type="match status" value="1"/>
</dbReference>
<keyword evidence="9 11" id="KW-0739">Sodium transport</keyword>
<dbReference type="EnsemblMetazoa" id="CLYHEMT008122.1">
    <property type="protein sequence ID" value="CLYHEMP008122.1"/>
    <property type="gene ID" value="CLYHEMG008122"/>
</dbReference>
<sequence>LLFKDFCQNVTMHGFRFLFEGSFLRRFIWFLITSTITAFVVVLFYNLLFDYLEHKTVTVNDFEDVATLQFPTVSICPLNTISNRKLQELKGNLTTDEIKYFIDGVIKNKTNSTVYKKVMSIINKEGINTYMELLNAYMNSYEDFADTKLIRTIFDKGGEKQNQSISCDFYERPCNKSDFVIVEYLPKMLCFDFNTYQKGNPGLTIRSNGYFNGFSLTFDLSDIKKISVLDGFYLEMTSYGNTFGMNTDNEIISVNPGWETAVKITQTETRHLKSKCGEKELKFIKDRPYTKTTSINDCMFQHVYKKFGCAGPDIYHQVQGIPYCTIKEMAGYFHYRDNEDVEKQCIKSCPNECRRVGYNFLKDKRKLGNRGVYKILQHDMPGWGNKTITEIAENVRENIVRIHISFFQNQIKIEEITEKVEWITLIATIGGNIGLGLGFSFVTAFEFLFFFYDYFNLLFTKKRK</sequence>
<dbReference type="Gene3D" id="1.10.287.770">
    <property type="entry name" value="YojJ-like"/>
    <property type="match status" value="1"/>
</dbReference>
<evidence type="ECO:0000313" key="14">
    <source>
        <dbReference type="Proteomes" id="UP000594262"/>
    </source>
</evidence>
<keyword evidence="5 12" id="KW-1133">Transmembrane helix</keyword>
<dbReference type="Gene3D" id="2.60.470.10">
    <property type="entry name" value="Acid-sensing ion channels like domains"/>
    <property type="match status" value="1"/>
</dbReference>
<comment type="subcellular location">
    <subcellularLocation>
        <location evidence="1">Membrane</location>
        <topology evidence="1">Multi-pass membrane protein</topology>
    </subcellularLocation>
</comment>
<evidence type="ECO:0000256" key="2">
    <source>
        <dbReference type="ARBA" id="ARBA00022448"/>
    </source>
</evidence>
<evidence type="ECO:0000256" key="5">
    <source>
        <dbReference type="ARBA" id="ARBA00022989"/>
    </source>
</evidence>
<dbReference type="Proteomes" id="UP000594262">
    <property type="component" value="Unplaced"/>
</dbReference>
<dbReference type="OrthoDB" id="6538044at2759"/>
<comment type="similarity">
    <text evidence="11">Belongs to the amiloride-sensitive sodium channel (TC 1.A.6) family.</text>
</comment>
<evidence type="ECO:0000256" key="9">
    <source>
        <dbReference type="ARBA" id="ARBA00023201"/>
    </source>
</evidence>
<feature type="transmembrane region" description="Helical" evidence="12">
    <location>
        <begin position="433"/>
        <end position="455"/>
    </location>
</feature>
<evidence type="ECO:0000256" key="8">
    <source>
        <dbReference type="ARBA" id="ARBA00023136"/>
    </source>
</evidence>
<dbReference type="AlphaFoldDB" id="A0A7M5V5Y4"/>
<evidence type="ECO:0000256" key="7">
    <source>
        <dbReference type="ARBA" id="ARBA00023065"/>
    </source>
</evidence>
<dbReference type="GO" id="GO:0005886">
    <property type="term" value="C:plasma membrane"/>
    <property type="evidence" value="ECO:0007669"/>
    <property type="project" value="TreeGrafter"/>
</dbReference>
<dbReference type="Pfam" id="PF00858">
    <property type="entry name" value="ASC"/>
    <property type="match status" value="1"/>
</dbReference>
<accession>A0A7M5V5Y4</accession>
<proteinExistence type="inferred from homology"/>
<evidence type="ECO:0000256" key="10">
    <source>
        <dbReference type="ARBA" id="ARBA00023303"/>
    </source>
</evidence>
<evidence type="ECO:0000256" key="6">
    <source>
        <dbReference type="ARBA" id="ARBA00023053"/>
    </source>
</evidence>
<keyword evidence="8 12" id="KW-0472">Membrane</keyword>
<dbReference type="InterPro" id="IPR001873">
    <property type="entry name" value="ENaC"/>
</dbReference>
<keyword evidence="2 11" id="KW-0813">Transport</keyword>
<keyword evidence="6" id="KW-0915">Sodium</keyword>
<dbReference type="GO" id="GO:0015280">
    <property type="term" value="F:ligand-gated sodium channel activity"/>
    <property type="evidence" value="ECO:0007669"/>
    <property type="project" value="TreeGrafter"/>
</dbReference>
<name>A0A7M5V5Y4_9CNID</name>
<keyword evidence="4 11" id="KW-0812">Transmembrane</keyword>
<keyword evidence="10 11" id="KW-0407">Ion channel</keyword>
<feature type="transmembrane region" description="Helical" evidence="12">
    <location>
        <begin position="27"/>
        <end position="48"/>
    </location>
</feature>
<dbReference type="PANTHER" id="PTHR11690:SF300">
    <property type="entry name" value="PICKPOCKET PROTEIN 19"/>
    <property type="match status" value="1"/>
</dbReference>
<evidence type="ECO:0000256" key="4">
    <source>
        <dbReference type="ARBA" id="ARBA00022692"/>
    </source>
</evidence>
<evidence type="ECO:0000313" key="13">
    <source>
        <dbReference type="EnsemblMetazoa" id="CLYHEMP008122.1"/>
    </source>
</evidence>
<keyword evidence="14" id="KW-1185">Reference proteome</keyword>
<keyword evidence="7 11" id="KW-0406">Ion transport</keyword>
<protein>
    <submittedName>
        <fullName evidence="13">Uncharacterized protein</fullName>
    </submittedName>
</protein>
<evidence type="ECO:0000256" key="1">
    <source>
        <dbReference type="ARBA" id="ARBA00004141"/>
    </source>
</evidence>
<reference evidence="13" key="1">
    <citation type="submission" date="2021-01" db="UniProtKB">
        <authorList>
            <consortium name="EnsemblMetazoa"/>
        </authorList>
    </citation>
    <scope>IDENTIFICATION</scope>
</reference>